<dbReference type="EMBL" id="WWCJ01000004">
    <property type="protein sequence ID" value="MYN01858.1"/>
    <property type="molecule type" value="Genomic_DNA"/>
</dbReference>
<evidence type="ECO:0000259" key="6">
    <source>
        <dbReference type="Pfam" id="PF13860"/>
    </source>
</evidence>
<evidence type="ECO:0000256" key="2">
    <source>
        <dbReference type="ARBA" id="ARBA00016013"/>
    </source>
</evidence>
<evidence type="ECO:0000256" key="3">
    <source>
        <dbReference type="ARBA" id="ARBA00022795"/>
    </source>
</evidence>
<evidence type="ECO:0000259" key="7">
    <source>
        <dbReference type="Pfam" id="PF13861"/>
    </source>
</evidence>
<dbReference type="Pfam" id="PF13861">
    <property type="entry name" value="FLgD_tudor"/>
    <property type="match status" value="1"/>
</dbReference>
<dbReference type="AlphaFoldDB" id="A0A6N9HE64"/>
<dbReference type="GO" id="GO:0044781">
    <property type="term" value="P:bacterial-type flagellum organization"/>
    <property type="evidence" value="ECO:0007669"/>
    <property type="project" value="UniProtKB-UniRule"/>
</dbReference>
<keyword evidence="8" id="KW-0969">Cilium</keyword>
<sequence length="226" mass="23783">MAVTGAENSKTVSPALLNAMNPSKTAKTGVEADTDKFMTLLITQLKNQDPMNPLDNAQMTSQLAQLNTVTGINKMNETLNSLKADYQASANLAATNLINHGVLVEGSQLTLADGKSLFGIELGSRADQVEVEIRASGGKVVQTVTMKNVDAGIVPLAWDGKLPDGTTASNNTYTMNIKATRGAEQLKDAKTLQFGTIASISTGANGVKLNIPSYGQVTMDAIKQVL</sequence>
<dbReference type="RefSeq" id="WP_161024859.1">
    <property type="nucleotide sequence ID" value="NZ_WWCJ01000004.1"/>
</dbReference>
<keyword evidence="8" id="KW-0282">Flagellum</keyword>
<feature type="domain" description="FlgD Tudor-like" evidence="7">
    <location>
        <begin position="91"/>
        <end position="223"/>
    </location>
</feature>
<feature type="domain" description="FlgD/Vpr Ig-like" evidence="6">
    <location>
        <begin position="107"/>
        <end position="182"/>
    </location>
</feature>
<dbReference type="Pfam" id="PF13860">
    <property type="entry name" value="FlgD_ig"/>
    <property type="match status" value="1"/>
</dbReference>
<organism evidence="8 9">
    <name type="scientific">Pseudoduganella guangdongensis</name>
    <dbReference type="NCBI Taxonomy" id="2692179"/>
    <lineage>
        <taxon>Bacteria</taxon>
        <taxon>Pseudomonadati</taxon>
        <taxon>Pseudomonadota</taxon>
        <taxon>Betaproteobacteria</taxon>
        <taxon>Burkholderiales</taxon>
        <taxon>Oxalobacteraceae</taxon>
        <taxon>Telluria group</taxon>
        <taxon>Pseudoduganella</taxon>
    </lineage>
</organism>
<keyword evidence="9" id="KW-1185">Reference proteome</keyword>
<evidence type="ECO:0000256" key="4">
    <source>
        <dbReference type="ARBA" id="ARBA00024746"/>
    </source>
</evidence>
<evidence type="ECO:0000256" key="1">
    <source>
        <dbReference type="ARBA" id="ARBA00010577"/>
    </source>
</evidence>
<comment type="function">
    <text evidence="4 5">Required for flagellar hook formation. May act as a scaffolding protein.</text>
</comment>
<reference evidence="8 9" key="1">
    <citation type="submission" date="2019-12" db="EMBL/GenBank/DDBJ databases">
        <title>Novel species isolated from a subtropical stream in China.</title>
        <authorList>
            <person name="Lu H."/>
        </authorList>
    </citation>
    <scope>NUCLEOTIDE SEQUENCE [LARGE SCALE GENOMIC DNA]</scope>
    <source>
        <strain evidence="8 9">DS3</strain>
    </source>
</reference>
<dbReference type="Proteomes" id="UP000448575">
    <property type="component" value="Unassembled WGS sequence"/>
</dbReference>
<keyword evidence="8" id="KW-0966">Cell projection</keyword>
<evidence type="ECO:0000313" key="9">
    <source>
        <dbReference type="Proteomes" id="UP000448575"/>
    </source>
</evidence>
<dbReference type="Gene3D" id="2.60.40.4070">
    <property type="match status" value="1"/>
</dbReference>
<evidence type="ECO:0000313" key="8">
    <source>
        <dbReference type="EMBL" id="MYN01858.1"/>
    </source>
</evidence>
<protein>
    <recommendedName>
        <fullName evidence="2 5">Basal-body rod modification protein FlgD</fullName>
    </recommendedName>
</protein>
<keyword evidence="3 5" id="KW-1005">Bacterial flagellum biogenesis</keyword>
<name>A0A6N9HE64_9BURK</name>
<dbReference type="Gene3D" id="2.30.30.910">
    <property type="match status" value="1"/>
</dbReference>
<comment type="similarity">
    <text evidence="1 5">Belongs to the FlgD family.</text>
</comment>
<dbReference type="Pfam" id="PF03963">
    <property type="entry name" value="FlgD"/>
    <property type="match status" value="1"/>
</dbReference>
<dbReference type="InterPro" id="IPR005648">
    <property type="entry name" value="FlgD"/>
</dbReference>
<dbReference type="InterPro" id="IPR025963">
    <property type="entry name" value="FLgD_Tudor"/>
</dbReference>
<accession>A0A6N9HE64</accession>
<evidence type="ECO:0000256" key="5">
    <source>
        <dbReference type="RuleBase" id="RU362076"/>
    </source>
</evidence>
<gene>
    <name evidence="8" type="ORF">GTP41_07065</name>
</gene>
<comment type="caution">
    <text evidence="8">The sequence shown here is derived from an EMBL/GenBank/DDBJ whole genome shotgun (WGS) entry which is preliminary data.</text>
</comment>
<proteinExistence type="inferred from homology"/>
<dbReference type="InterPro" id="IPR025965">
    <property type="entry name" value="FlgD/Vpr_Ig-like"/>
</dbReference>